<keyword evidence="3" id="KW-1185">Reference proteome</keyword>
<evidence type="ECO:0000313" key="3">
    <source>
        <dbReference type="Proteomes" id="UP000585437"/>
    </source>
</evidence>
<feature type="transmembrane region" description="Helical" evidence="1">
    <location>
        <begin position="15"/>
        <end position="35"/>
    </location>
</feature>
<keyword evidence="1" id="KW-0472">Membrane</keyword>
<feature type="transmembrane region" description="Helical" evidence="1">
    <location>
        <begin position="160"/>
        <end position="185"/>
    </location>
</feature>
<dbReference type="EMBL" id="JACHBU010000002">
    <property type="protein sequence ID" value="MBB6508020.1"/>
    <property type="molecule type" value="Genomic_DNA"/>
</dbReference>
<protein>
    <submittedName>
        <fullName evidence="2">Uncharacterized protein</fullName>
    </submittedName>
</protein>
<dbReference type="AlphaFoldDB" id="A0A7X0JIV0"/>
<name>A0A7X0JIV0_9HYPH</name>
<reference evidence="2 3" key="1">
    <citation type="submission" date="2020-08" db="EMBL/GenBank/DDBJ databases">
        <title>The Agave Microbiome: Exploring the role of microbial communities in plant adaptations to desert environments.</title>
        <authorList>
            <person name="Partida-Martinez L.P."/>
        </authorList>
    </citation>
    <scope>NUCLEOTIDE SEQUENCE [LARGE SCALE GENOMIC DNA]</scope>
    <source>
        <strain evidence="2 3">AS3.12</strain>
    </source>
</reference>
<keyword evidence="1" id="KW-0812">Transmembrane</keyword>
<evidence type="ECO:0000313" key="2">
    <source>
        <dbReference type="EMBL" id="MBB6508020.1"/>
    </source>
</evidence>
<keyword evidence="1" id="KW-1133">Transmembrane helix</keyword>
<accession>A0A7X0JIV0</accession>
<dbReference type="RefSeq" id="WP_184654214.1">
    <property type="nucleotide sequence ID" value="NZ_JACHBU010000002.1"/>
</dbReference>
<sequence>MIDLSGQIWALLSPLHSQILSLLFTIIGAVVFWVFRSKVKLIWGRSNNSIHFVQANDARTEIYCEKYFIQNTGRKPAEAVQFVMSFKPDDFSIFPSRGYEQTTNPEGKFVTEIPFVAPHELVIIDVVYIQRKAALVEAVVCSDAIGKPVNFVTNRQFGSVVNVGAFLLMILGIAFIIQTALSLVLEITP</sequence>
<evidence type="ECO:0000256" key="1">
    <source>
        <dbReference type="SAM" id="Phobius"/>
    </source>
</evidence>
<dbReference type="Proteomes" id="UP000585437">
    <property type="component" value="Unassembled WGS sequence"/>
</dbReference>
<gene>
    <name evidence="2" type="ORF">F4695_001352</name>
</gene>
<proteinExistence type="predicted"/>
<organism evidence="2 3">
    <name type="scientific">Rhizobium soli</name>
    <dbReference type="NCBI Taxonomy" id="424798"/>
    <lineage>
        <taxon>Bacteria</taxon>
        <taxon>Pseudomonadati</taxon>
        <taxon>Pseudomonadota</taxon>
        <taxon>Alphaproteobacteria</taxon>
        <taxon>Hyphomicrobiales</taxon>
        <taxon>Rhizobiaceae</taxon>
        <taxon>Rhizobium/Agrobacterium group</taxon>
        <taxon>Rhizobium</taxon>
    </lineage>
</organism>
<comment type="caution">
    <text evidence="2">The sequence shown here is derived from an EMBL/GenBank/DDBJ whole genome shotgun (WGS) entry which is preliminary data.</text>
</comment>